<dbReference type="PROSITE" id="PS51747">
    <property type="entry name" value="CYT_DCMP_DEAMINASES_2"/>
    <property type="match status" value="1"/>
</dbReference>
<dbReference type="SUPFAM" id="SSF53927">
    <property type="entry name" value="Cytidine deaminase-like"/>
    <property type="match status" value="1"/>
</dbReference>
<evidence type="ECO:0000259" key="1">
    <source>
        <dbReference type="PROSITE" id="PS51747"/>
    </source>
</evidence>
<dbReference type="InterPro" id="IPR016193">
    <property type="entry name" value="Cytidine_deaminase-like"/>
</dbReference>
<gene>
    <name evidence="2" type="ORF">BDEG_27596</name>
</gene>
<dbReference type="InterPro" id="IPR002125">
    <property type="entry name" value="CMP_dCMP_dom"/>
</dbReference>
<accession>A0A177WWC6</accession>
<dbReference type="EMBL" id="DS022312">
    <property type="protein sequence ID" value="OAJ44358.1"/>
    <property type="molecule type" value="Genomic_DNA"/>
</dbReference>
<dbReference type="STRING" id="403673.A0A177WWC6"/>
<reference evidence="2 3" key="1">
    <citation type="submission" date="2006-10" db="EMBL/GenBank/DDBJ databases">
        <title>The Genome Sequence of Batrachochytrium dendrobatidis JEL423.</title>
        <authorList>
            <consortium name="The Broad Institute Genome Sequencing Platform"/>
            <person name="Birren B."/>
            <person name="Lander E."/>
            <person name="Galagan J."/>
            <person name="Cuomo C."/>
            <person name="Devon K."/>
            <person name="Jaffe D."/>
            <person name="Butler J."/>
            <person name="Alvarez P."/>
            <person name="Gnerre S."/>
            <person name="Grabherr M."/>
            <person name="Kleber M."/>
            <person name="Mauceli E."/>
            <person name="Brockman W."/>
            <person name="Young S."/>
            <person name="LaButti K."/>
            <person name="Sykes S."/>
            <person name="DeCaprio D."/>
            <person name="Crawford M."/>
            <person name="Koehrsen M."/>
            <person name="Engels R."/>
            <person name="Montgomery P."/>
            <person name="Pearson M."/>
            <person name="Howarth C."/>
            <person name="Larson L."/>
            <person name="White J."/>
            <person name="O'Leary S."/>
            <person name="Kodira C."/>
            <person name="Zeng Q."/>
            <person name="Yandava C."/>
            <person name="Alvarado L."/>
            <person name="Longcore J."/>
            <person name="James T."/>
        </authorList>
    </citation>
    <scope>NUCLEOTIDE SEQUENCE [LARGE SCALE GENOMIC DNA]</scope>
    <source>
        <strain evidence="2 3">JEL423</strain>
    </source>
</reference>
<proteinExistence type="predicted"/>
<dbReference type="AlphaFoldDB" id="A0A177WWC6"/>
<organism evidence="2 3">
    <name type="scientific">Batrachochytrium dendrobatidis (strain JEL423)</name>
    <dbReference type="NCBI Taxonomy" id="403673"/>
    <lineage>
        <taxon>Eukaryota</taxon>
        <taxon>Fungi</taxon>
        <taxon>Fungi incertae sedis</taxon>
        <taxon>Chytridiomycota</taxon>
        <taxon>Chytridiomycota incertae sedis</taxon>
        <taxon>Chytridiomycetes</taxon>
        <taxon>Rhizophydiales</taxon>
        <taxon>Rhizophydiales incertae sedis</taxon>
        <taxon>Batrachochytrium</taxon>
    </lineage>
</organism>
<name>A0A177WWC6_BATDL</name>
<dbReference type="eggNOG" id="KOG1018">
    <property type="taxonomic scope" value="Eukaryota"/>
</dbReference>
<dbReference type="GO" id="GO:0006139">
    <property type="term" value="P:nucleobase-containing compound metabolic process"/>
    <property type="evidence" value="ECO:0007669"/>
    <property type="project" value="UniProtKB-ARBA"/>
</dbReference>
<protein>
    <recommendedName>
        <fullName evidence="1">CMP/dCMP-type deaminase domain-containing protein</fullName>
    </recommendedName>
</protein>
<reference evidence="2 3" key="2">
    <citation type="submission" date="2016-05" db="EMBL/GenBank/DDBJ databases">
        <title>Lineage-specific infection strategies underlie the spectrum of fungal disease in amphibians.</title>
        <authorList>
            <person name="Cuomo C.A."/>
            <person name="Farrer R.A."/>
            <person name="James T."/>
            <person name="Longcore J."/>
            <person name="Birren B."/>
        </authorList>
    </citation>
    <scope>NUCLEOTIDE SEQUENCE [LARGE SCALE GENOMIC DNA]</scope>
    <source>
        <strain evidence="2 3">JEL423</strain>
    </source>
</reference>
<evidence type="ECO:0000313" key="3">
    <source>
        <dbReference type="Proteomes" id="UP000077115"/>
    </source>
</evidence>
<dbReference type="VEuPathDB" id="FungiDB:BDEG_27596"/>
<dbReference type="GO" id="GO:0008835">
    <property type="term" value="F:diaminohydroxyphosphoribosylaminopyrimidine deaminase activity"/>
    <property type="evidence" value="ECO:0007669"/>
    <property type="project" value="TreeGrafter"/>
</dbReference>
<dbReference type="Proteomes" id="UP000077115">
    <property type="component" value="Unassembled WGS sequence"/>
</dbReference>
<feature type="domain" description="CMP/dCMP-type deaminase" evidence="1">
    <location>
        <begin position="8"/>
        <end position="138"/>
    </location>
</feature>
<evidence type="ECO:0000313" key="2">
    <source>
        <dbReference type="EMBL" id="OAJ44358.1"/>
    </source>
</evidence>
<dbReference type="Pfam" id="PF18785">
    <property type="entry name" value="Inv-AAD"/>
    <property type="match status" value="1"/>
</dbReference>
<dbReference type="PANTHER" id="PTHR11079">
    <property type="entry name" value="CYTOSINE DEAMINASE FAMILY MEMBER"/>
    <property type="match status" value="1"/>
</dbReference>
<dbReference type="OrthoDB" id="252265at2759"/>
<dbReference type="Gene3D" id="3.40.140.10">
    <property type="entry name" value="Cytidine Deaminase, domain 2"/>
    <property type="match status" value="1"/>
</dbReference>
<sequence>MQSVQGSVQDQAYMKLAIAEANKSIPSESAYCVGAVLVLHPSTVYTGYSRELPGNTHAEQVCLIKASHAGLDLDRMRDAIMYTTMEPCSLRLSGNLPCVNRLIDAGISKVLIGILEPPNLVENCSGVQMLTDAGIQVVHLTGFQGRSFKLFYKCGAQILLSW</sequence>
<dbReference type="PANTHER" id="PTHR11079:SF162">
    <property type="entry name" value="RIBOFLAVIN BIOSYNTHESIS PROTEIN PYRD, CHLOROPLASTIC"/>
    <property type="match status" value="1"/>
</dbReference>